<protein>
    <recommendedName>
        <fullName evidence="7">PKD/REJ-like domain-containing protein</fullName>
    </recommendedName>
</protein>
<evidence type="ECO:0000313" key="11">
    <source>
        <dbReference type="Proteomes" id="UP000663852"/>
    </source>
</evidence>
<evidence type="ECO:0000313" key="8">
    <source>
        <dbReference type="EMBL" id="CAF1548236.1"/>
    </source>
</evidence>
<keyword evidence="10" id="KW-1185">Reference proteome</keyword>
<comment type="subcellular location">
    <subcellularLocation>
        <location evidence="1">Membrane</location>
    </subcellularLocation>
</comment>
<feature type="compositionally biased region" description="Low complexity" evidence="6">
    <location>
        <begin position="12"/>
        <end position="28"/>
    </location>
</feature>
<feature type="compositionally biased region" description="Low complexity" evidence="6">
    <location>
        <begin position="103"/>
        <end position="120"/>
    </location>
</feature>
<proteinExistence type="predicted"/>
<name>A0A815WVH6_ADIRI</name>
<keyword evidence="2" id="KW-0812">Transmembrane</keyword>
<feature type="compositionally biased region" description="Pro residues" evidence="6">
    <location>
        <begin position="213"/>
        <end position="222"/>
    </location>
</feature>
<evidence type="ECO:0000256" key="1">
    <source>
        <dbReference type="ARBA" id="ARBA00004370"/>
    </source>
</evidence>
<accession>A0A815WVH6</accession>
<comment type="caution">
    <text evidence="8">The sequence shown here is derived from an EMBL/GenBank/DDBJ whole genome shotgun (WGS) entry which is preliminary data.</text>
</comment>
<dbReference type="Proteomes" id="UP000663828">
    <property type="component" value="Unassembled WGS sequence"/>
</dbReference>
<dbReference type="Proteomes" id="UP000663852">
    <property type="component" value="Unassembled WGS sequence"/>
</dbReference>
<evidence type="ECO:0000256" key="2">
    <source>
        <dbReference type="ARBA" id="ARBA00022692"/>
    </source>
</evidence>
<keyword evidence="4" id="KW-1133">Transmembrane helix</keyword>
<dbReference type="PANTHER" id="PTHR46730:SF1">
    <property type="entry name" value="PLAT DOMAIN-CONTAINING PROTEIN"/>
    <property type="match status" value="1"/>
</dbReference>
<dbReference type="OrthoDB" id="10050421at2759"/>
<evidence type="ECO:0000313" key="9">
    <source>
        <dbReference type="EMBL" id="CAF1638502.1"/>
    </source>
</evidence>
<dbReference type="GO" id="GO:0006816">
    <property type="term" value="P:calcium ion transport"/>
    <property type="evidence" value="ECO:0007669"/>
    <property type="project" value="TreeGrafter"/>
</dbReference>
<evidence type="ECO:0000256" key="3">
    <source>
        <dbReference type="ARBA" id="ARBA00022737"/>
    </source>
</evidence>
<feature type="compositionally biased region" description="Basic residues" evidence="6">
    <location>
        <begin position="1"/>
        <end position="11"/>
    </location>
</feature>
<sequence length="504" mass="55868">MTQRLTHRKQFRNNQQQKFKKLLPLPQLRVPRNPQPPLPQLAVPPNPQPLPQRRVPQNPQPSLPQLAVPQNPQPPLPQLAVPPNPQPLPQLAVPQNPQPPLPQLAVPQNPQPLPQRRVPQNPQPPLPQRRVPQNPQPSLPQLAVPPNPQPPPPRQPAVPPNPQPPLPQRRVPPNPQRPLPQLAVPPNPQPPLPQRRVPPNPQRPLPQLAVPQNPQPLLPQPRVPLNLRPRLRLLPPPLIYCFSPIITLIPSTSSLSLPLQYRRSQDFSISSSLQLNCSLSLSTTIKWIITNCTSTCSSSPIQLPQTLITTSSELFIPGKTLVYGTYQFTLSVTMAASSHLSSSASAYVKIVPSSITPNLIQFGTSMITRGYQQQLTLDPGLFSADPDALTFNATNWKYKYFCRIYNKYNFPNIGGNLLTIDDPQVDTVNPSCVSQRSGSTSKLNYTGPTSSRMSALTLLPSALTSNQTYQFMVQLKNRLNSSRQATGYLLVQTEDSQPELIAIS</sequence>
<feature type="region of interest" description="Disordered" evidence="6">
    <location>
        <begin position="1"/>
        <end position="222"/>
    </location>
</feature>
<feature type="compositionally biased region" description="Pro residues" evidence="6">
    <location>
        <begin position="134"/>
        <end position="204"/>
    </location>
</feature>
<dbReference type="AlphaFoldDB" id="A0A815WVH6"/>
<evidence type="ECO:0000256" key="6">
    <source>
        <dbReference type="SAM" id="MobiDB-lite"/>
    </source>
</evidence>
<evidence type="ECO:0000256" key="4">
    <source>
        <dbReference type="ARBA" id="ARBA00022989"/>
    </source>
</evidence>
<dbReference type="EMBL" id="CAJNOR010008861">
    <property type="protein sequence ID" value="CAF1638502.1"/>
    <property type="molecule type" value="Genomic_DNA"/>
</dbReference>
<keyword evidence="5" id="KW-0472">Membrane</keyword>
<organism evidence="8 11">
    <name type="scientific">Adineta ricciae</name>
    <name type="common">Rotifer</name>
    <dbReference type="NCBI Taxonomy" id="249248"/>
    <lineage>
        <taxon>Eukaryota</taxon>
        <taxon>Metazoa</taxon>
        <taxon>Spiralia</taxon>
        <taxon>Gnathifera</taxon>
        <taxon>Rotifera</taxon>
        <taxon>Eurotatoria</taxon>
        <taxon>Bdelloidea</taxon>
        <taxon>Adinetida</taxon>
        <taxon>Adinetidae</taxon>
        <taxon>Adineta</taxon>
    </lineage>
</organism>
<reference evidence="8" key="1">
    <citation type="submission" date="2021-02" db="EMBL/GenBank/DDBJ databases">
        <authorList>
            <person name="Nowell W R."/>
        </authorList>
    </citation>
    <scope>NUCLEOTIDE SEQUENCE</scope>
</reference>
<dbReference type="Pfam" id="PF02010">
    <property type="entry name" value="REJ"/>
    <property type="match status" value="1"/>
</dbReference>
<dbReference type="GO" id="GO:0005261">
    <property type="term" value="F:monoatomic cation channel activity"/>
    <property type="evidence" value="ECO:0007669"/>
    <property type="project" value="TreeGrafter"/>
</dbReference>
<evidence type="ECO:0000313" key="10">
    <source>
        <dbReference type="Proteomes" id="UP000663828"/>
    </source>
</evidence>
<gene>
    <name evidence="8" type="ORF">EDS130_LOCUS45812</name>
    <name evidence="9" type="ORF">XAT740_LOCUS52893</name>
</gene>
<evidence type="ECO:0000259" key="7">
    <source>
        <dbReference type="Pfam" id="PF02010"/>
    </source>
</evidence>
<feature type="domain" description="PKD/REJ-like" evidence="7">
    <location>
        <begin position="272"/>
        <end position="500"/>
    </location>
</feature>
<dbReference type="PANTHER" id="PTHR46730">
    <property type="entry name" value="POLYCYSTIN-1"/>
    <property type="match status" value="1"/>
</dbReference>
<evidence type="ECO:0000256" key="5">
    <source>
        <dbReference type="ARBA" id="ARBA00023136"/>
    </source>
</evidence>
<dbReference type="EMBL" id="CAJNOJ010001275">
    <property type="protein sequence ID" value="CAF1548236.1"/>
    <property type="molecule type" value="Genomic_DNA"/>
</dbReference>
<feature type="compositionally biased region" description="Pro residues" evidence="6">
    <location>
        <begin position="71"/>
        <end position="88"/>
    </location>
</feature>
<dbReference type="GO" id="GO:0005886">
    <property type="term" value="C:plasma membrane"/>
    <property type="evidence" value="ECO:0007669"/>
    <property type="project" value="TreeGrafter"/>
</dbReference>
<dbReference type="InterPro" id="IPR002859">
    <property type="entry name" value="PKD/REJ-like"/>
</dbReference>
<feature type="compositionally biased region" description="Pro residues" evidence="6">
    <location>
        <begin position="33"/>
        <end position="50"/>
    </location>
</feature>
<keyword evidence="3" id="KW-0677">Repeat</keyword>